<dbReference type="EMBL" id="JAEPBH010000064">
    <property type="protein sequence ID" value="MBK4716936.1"/>
    <property type="molecule type" value="Genomic_DNA"/>
</dbReference>
<name>A0A8K0V521_9ENTR</name>
<evidence type="ECO:0000313" key="2">
    <source>
        <dbReference type="Proteomes" id="UP000659047"/>
    </source>
</evidence>
<dbReference type="Proteomes" id="UP000659047">
    <property type="component" value="Unassembled WGS sequence"/>
</dbReference>
<dbReference type="AlphaFoldDB" id="A0A8K0V521"/>
<proteinExistence type="predicted"/>
<gene>
    <name evidence="1" type="ORF">JJB97_16680</name>
</gene>
<protein>
    <submittedName>
        <fullName evidence="1">Uncharacterized protein</fullName>
    </submittedName>
</protein>
<comment type="caution">
    <text evidence="1">The sequence shown here is derived from an EMBL/GenBank/DDBJ whole genome shotgun (WGS) entry which is preliminary data.</text>
</comment>
<organism evidence="1 2">
    <name type="scientific">Tenebrionibacter intestinalis</name>
    <dbReference type="NCBI Taxonomy" id="2799638"/>
    <lineage>
        <taxon>Bacteria</taxon>
        <taxon>Pseudomonadati</taxon>
        <taxon>Pseudomonadota</taxon>
        <taxon>Gammaproteobacteria</taxon>
        <taxon>Enterobacterales</taxon>
        <taxon>Enterobacteriaceae</taxon>
        <taxon>Tenebrionibacter/Tenebrionicola group</taxon>
        <taxon>Tenebrionibacter</taxon>
    </lineage>
</organism>
<evidence type="ECO:0000313" key="1">
    <source>
        <dbReference type="EMBL" id="MBK4716936.1"/>
    </source>
</evidence>
<reference evidence="1" key="1">
    <citation type="submission" date="2021-01" db="EMBL/GenBank/DDBJ databases">
        <title>Intestinitalea alba gen. nov., sp. nov., a novel genus of the family Enterobacteriaceae, isolated from the gut of the plastic-eating mealworm Tenebrio molitor L.</title>
        <authorList>
            <person name="Yang Y."/>
        </authorList>
    </citation>
    <scope>NUCLEOTIDE SEQUENCE</scope>
    <source>
        <strain evidence="1">BIT-L3</strain>
    </source>
</reference>
<sequence length="111" mass="12569">MDSKYAFSFMDGRGDVFIIGIIVNSGVKYIINRQITFTYQKKLNHYLMKNTHLDFFNDDDQNSSEINRHLPDFFTRKGGELAMNVTEGAFGNPVFTVTDTPVFLCDGPSDG</sequence>
<accession>A0A8K0V521</accession>
<keyword evidence="2" id="KW-1185">Reference proteome</keyword>